<protein>
    <recommendedName>
        <fullName evidence="9">Probable butyrate kinase</fullName>
        <shortName evidence="9">BK</shortName>
        <ecNumber evidence="9">2.7.2.7</ecNumber>
    </recommendedName>
    <alternativeName>
        <fullName evidence="9">Branched-chain carboxylic acid kinase</fullName>
    </alternativeName>
</protein>
<dbReference type="InterPro" id="IPR043129">
    <property type="entry name" value="ATPase_NBD"/>
</dbReference>
<comment type="catalytic activity">
    <reaction evidence="8 9">
        <text>butanoate + ATP = butanoyl phosphate + ADP</text>
        <dbReference type="Rhea" id="RHEA:13585"/>
        <dbReference type="ChEBI" id="CHEBI:17968"/>
        <dbReference type="ChEBI" id="CHEBI:30616"/>
        <dbReference type="ChEBI" id="CHEBI:58079"/>
        <dbReference type="ChEBI" id="CHEBI:456216"/>
        <dbReference type="EC" id="2.7.2.7"/>
    </reaction>
</comment>
<evidence type="ECO:0000256" key="8">
    <source>
        <dbReference type="ARBA" id="ARBA00048596"/>
    </source>
</evidence>
<proteinExistence type="inferred from homology"/>
<organism evidence="11 12">
    <name type="scientific">Alkalibaculum sporogenes</name>
    <dbReference type="NCBI Taxonomy" id="2655001"/>
    <lineage>
        <taxon>Bacteria</taxon>
        <taxon>Bacillati</taxon>
        <taxon>Bacillota</taxon>
        <taxon>Clostridia</taxon>
        <taxon>Eubacteriales</taxon>
        <taxon>Eubacteriaceae</taxon>
        <taxon>Alkalibaculum</taxon>
    </lineage>
</organism>
<dbReference type="InterPro" id="IPR000890">
    <property type="entry name" value="Aliphatic_acid_kin_short-chain"/>
</dbReference>
<dbReference type="PRINTS" id="PR00471">
    <property type="entry name" value="ACETATEKNASE"/>
</dbReference>
<keyword evidence="5 9" id="KW-0547">Nucleotide-binding</keyword>
<evidence type="ECO:0000256" key="9">
    <source>
        <dbReference type="HAMAP-Rule" id="MF_00542"/>
    </source>
</evidence>
<dbReference type="EMBL" id="WHNX01000020">
    <property type="protein sequence ID" value="MPW26540.1"/>
    <property type="molecule type" value="Genomic_DNA"/>
</dbReference>
<comment type="similarity">
    <text evidence="2 9 10">Belongs to the acetokinase family.</text>
</comment>
<dbReference type="GO" id="GO:0005524">
    <property type="term" value="F:ATP binding"/>
    <property type="evidence" value="ECO:0007669"/>
    <property type="project" value="UniProtKB-KW"/>
</dbReference>
<dbReference type="EC" id="2.7.2.7" evidence="9"/>
<dbReference type="SUPFAM" id="SSF53067">
    <property type="entry name" value="Actin-like ATPase domain"/>
    <property type="match status" value="2"/>
</dbReference>
<dbReference type="NCBIfam" id="TIGR02707">
    <property type="entry name" value="butyr_kinase"/>
    <property type="match status" value="1"/>
</dbReference>
<evidence type="ECO:0000313" key="11">
    <source>
        <dbReference type="EMBL" id="MPW26540.1"/>
    </source>
</evidence>
<keyword evidence="3 9" id="KW-0963">Cytoplasm</keyword>
<dbReference type="AlphaFoldDB" id="A0A6A7KAK7"/>
<reference evidence="11 12" key="1">
    <citation type="submission" date="2019-10" db="EMBL/GenBank/DDBJ databases">
        <title>Alkalibaculum tamaniensis sp.nov., a new alkaliphilic acetogen, isolated on methoxylated aromatics from a mud volcano.</title>
        <authorList>
            <person name="Khomyakova M.A."/>
            <person name="Merkel A.Y."/>
            <person name="Bonch-Osmolovskaya E.A."/>
            <person name="Slobodkin A.I."/>
        </authorList>
    </citation>
    <scope>NUCLEOTIDE SEQUENCE [LARGE SCALE GENOMIC DNA]</scope>
    <source>
        <strain evidence="11 12">M08DMB</strain>
    </source>
</reference>
<evidence type="ECO:0000256" key="6">
    <source>
        <dbReference type="ARBA" id="ARBA00022777"/>
    </source>
</evidence>
<dbReference type="PANTHER" id="PTHR21060">
    <property type="entry name" value="ACETATE KINASE"/>
    <property type="match status" value="1"/>
</dbReference>
<dbReference type="RefSeq" id="WP_152805151.1">
    <property type="nucleotide sequence ID" value="NZ_WHNX01000020.1"/>
</dbReference>
<dbReference type="GO" id="GO:0006083">
    <property type="term" value="P:acetate metabolic process"/>
    <property type="evidence" value="ECO:0007669"/>
    <property type="project" value="TreeGrafter"/>
</dbReference>
<evidence type="ECO:0000256" key="7">
    <source>
        <dbReference type="ARBA" id="ARBA00022840"/>
    </source>
</evidence>
<dbReference type="GO" id="GO:0005737">
    <property type="term" value="C:cytoplasm"/>
    <property type="evidence" value="ECO:0007669"/>
    <property type="project" value="UniProtKB-SubCell"/>
</dbReference>
<evidence type="ECO:0000256" key="5">
    <source>
        <dbReference type="ARBA" id="ARBA00022741"/>
    </source>
</evidence>
<sequence>MTSYQILAVNPGSTSTKISVYKDEACIYKDNIHHCNKELNKFVDINSQLDFRKSLILKFLRANDIPVKQISVVVGRGGFLKPLSSGTYIVNDKMCEDLRCPTRNHASNLGGLIAKSIADDFDIPSYVVDPVAVNETQPLGKVSGLKGFERFTLFHCLNSKAVGRKAAKHFKKRYDEINLVIAHMGGGISVSAHQNGVTIDATCGLLGEGSFSTERAGTLGQSSMLDLCFNSGKTRDELEKLLVGQGGLVSYLGTNNCLEVEKMIQRGNKEAELYYNAMAYQVAKDIAALSSVMKGKVDAICLTGGISYSKMFIDWIIERIEFLAPVLVYPGEFEQEALTLGALRVLKGEIEAKIYKG</sequence>
<evidence type="ECO:0000256" key="4">
    <source>
        <dbReference type="ARBA" id="ARBA00022679"/>
    </source>
</evidence>
<dbReference type="InterPro" id="IPR023865">
    <property type="entry name" value="Aliphatic_acid_kinase_CS"/>
</dbReference>
<keyword evidence="6 9" id="KW-0418">Kinase</keyword>
<dbReference type="PANTHER" id="PTHR21060:SF3">
    <property type="entry name" value="BUTYRATE KINASE 2-RELATED"/>
    <property type="match status" value="1"/>
</dbReference>
<dbReference type="Gene3D" id="3.30.420.40">
    <property type="match status" value="2"/>
</dbReference>
<keyword evidence="12" id="KW-1185">Reference proteome</keyword>
<dbReference type="PROSITE" id="PS01076">
    <property type="entry name" value="ACETATE_KINASE_2"/>
    <property type="match status" value="1"/>
</dbReference>
<keyword evidence="4 9" id="KW-0808">Transferase</keyword>
<evidence type="ECO:0000256" key="1">
    <source>
        <dbReference type="ARBA" id="ARBA00004496"/>
    </source>
</evidence>
<dbReference type="Pfam" id="PF00871">
    <property type="entry name" value="Acetate_kinase"/>
    <property type="match status" value="1"/>
</dbReference>
<name>A0A6A7KAK7_9FIRM</name>
<evidence type="ECO:0000256" key="3">
    <source>
        <dbReference type="ARBA" id="ARBA00022490"/>
    </source>
</evidence>
<evidence type="ECO:0000313" key="12">
    <source>
        <dbReference type="Proteomes" id="UP000440004"/>
    </source>
</evidence>
<dbReference type="GO" id="GO:0008776">
    <property type="term" value="F:acetate kinase activity"/>
    <property type="evidence" value="ECO:0007669"/>
    <property type="project" value="TreeGrafter"/>
</dbReference>
<comment type="caution">
    <text evidence="11">The sequence shown here is derived from an EMBL/GenBank/DDBJ whole genome shotgun (WGS) entry which is preliminary data.</text>
</comment>
<gene>
    <name evidence="9 11" type="primary">buk</name>
    <name evidence="11" type="ORF">GC105_12145</name>
</gene>
<dbReference type="PROSITE" id="PS01075">
    <property type="entry name" value="ACETATE_KINASE_1"/>
    <property type="match status" value="1"/>
</dbReference>
<dbReference type="GO" id="GO:0047761">
    <property type="term" value="F:butyrate kinase activity"/>
    <property type="evidence" value="ECO:0007669"/>
    <property type="project" value="UniProtKB-UniRule"/>
</dbReference>
<evidence type="ECO:0000256" key="10">
    <source>
        <dbReference type="RuleBase" id="RU003835"/>
    </source>
</evidence>
<dbReference type="CDD" id="cd24011">
    <property type="entry name" value="ASKHA_NBD_BK"/>
    <property type="match status" value="1"/>
</dbReference>
<keyword evidence="7 9" id="KW-0067">ATP-binding</keyword>
<accession>A0A6A7KAK7</accession>
<dbReference type="NCBIfam" id="NF002834">
    <property type="entry name" value="PRK03011.1-5"/>
    <property type="match status" value="1"/>
</dbReference>
<evidence type="ECO:0000256" key="2">
    <source>
        <dbReference type="ARBA" id="ARBA00008748"/>
    </source>
</evidence>
<dbReference type="Proteomes" id="UP000440004">
    <property type="component" value="Unassembled WGS sequence"/>
</dbReference>
<dbReference type="HAMAP" id="MF_00542">
    <property type="entry name" value="Butyrate_kinase"/>
    <property type="match status" value="1"/>
</dbReference>
<dbReference type="InterPro" id="IPR011245">
    <property type="entry name" value="Butyrate_kin"/>
</dbReference>
<comment type="subcellular location">
    <subcellularLocation>
        <location evidence="1 9">Cytoplasm</location>
    </subcellularLocation>
</comment>
<dbReference type="PIRSF" id="PIRSF036458">
    <property type="entry name" value="Butyrate_kin"/>
    <property type="match status" value="1"/>
</dbReference>